<feature type="binding site" evidence="16">
    <location>
        <begin position="321"/>
        <end position="325"/>
    </location>
    <ligand>
        <name>substrate</name>
    </ligand>
</feature>
<dbReference type="EC" id="3.2.1.141" evidence="4 13"/>
<dbReference type="PIRSF" id="PIRSF006337">
    <property type="entry name" value="Trehalose_TreZ"/>
    <property type="match status" value="1"/>
</dbReference>
<feature type="domain" description="Glycosyl hydrolase family 13 catalytic" evidence="18">
    <location>
        <begin position="95"/>
        <end position="453"/>
    </location>
</feature>
<evidence type="ECO:0000259" key="18">
    <source>
        <dbReference type="SMART" id="SM00642"/>
    </source>
</evidence>
<comment type="subcellular location">
    <subcellularLocation>
        <location evidence="1 15">Cytoplasm</location>
    </subcellularLocation>
</comment>
<comment type="caution">
    <text evidence="19">The sequence shown here is derived from an EMBL/GenBank/DDBJ whole genome shotgun (WGS) entry which is preliminary data.</text>
</comment>
<dbReference type="InterPro" id="IPR014756">
    <property type="entry name" value="Ig_E-set"/>
</dbReference>
<dbReference type="GO" id="GO:0005992">
    <property type="term" value="P:trehalose biosynthetic process"/>
    <property type="evidence" value="ECO:0007669"/>
    <property type="project" value="UniProtKB-UniRule"/>
</dbReference>
<feature type="active site" description="Proton donor" evidence="15">
    <location>
        <position position="296"/>
    </location>
</feature>
<protein>
    <recommendedName>
        <fullName evidence="5 13">Malto-oligosyltrehalose trehalohydrolase</fullName>
        <shortName evidence="14">MTHase</shortName>
        <ecNumber evidence="4 13">3.2.1.141</ecNumber>
    </recommendedName>
    <alternativeName>
        <fullName evidence="11 14">4-alpha-D-((1-&gt;4)-alpha-D-glucano)trehalose trehalohydrolase</fullName>
    </alternativeName>
    <alternativeName>
        <fullName evidence="10 14">Maltooligosyl trehalose trehalohydrolase</fullName>
    </alternativeName>
</protein>
<feature type="binding site" evidence="16">
    <location>
        <begin position="389"/>
        <end position="394"/>
    </location>
    <ligand>
        <name>substrate</name>
    </ligand>
</feature>
<dbReference type="InterPro" id="IPR006047">
    <property type="entry name" value="GH13_cat_dom"/>
</dbReference>
<dbReference type="GO" id="GO:0033942">
    <property type="term" value="F:4-alpha-D-(1-&gt;4)-alpha-D-glucanotrehalose trehalohydrolase activity"/>
    <property type="evidence" value="ECO:0007669"/>
    <property type="project" value="UniProtKB-EC"/>
</dbReference>
<dbReference type="InterPro" id="IPR013783">
    <property type="entry name" value="Ig-like_fold"/>
</dbReference>
<gene>
    <name evidence="19" type="ORF">C8N24_3022</name>
</gene>
<evidence type="ECO:0000256" key="17">
    <source>
        <dbReference type="PIRSR" id="PIRSR006337-3"/>
    </source>
</evidence>
<evidence type="ECO:0000256" key="3">
    <source>
        <dbReference type="ARBA" id="ARBA00008061"/>
    </source>
</evidence>
<dbReference type="AlphaFoldDB" id="A0A660LDQ2"/>
<evidence type="ECO:0000256" key="6">
    <source>
        <dbReference type="ARBA" id="ARBA00022490"/>
    </source>
</evidence>
<dbReference type="SMART" id="SM00642">
    <property type="entry name" value="Aamy"/>
    <property type="match status" value="1"/>
</dbReference>
<dbReference type="Gene3D" id="3.20.20.80">
    <property type="entry name" value="Glycosidases"/>
    <property type="match status" value="1"/>
</dbReference>
<dbReference type="SUPFAM" id="SSF81296">
    <property type="entry name" value="E set domains"/>
    <property type="match status" value="1"/>
</dbReference>
<name>A0A660LDQ2_9ACTN</name>
<evidence type="ECO:0000256" key="15">
    <source>
        <dbReference type="PIRSR" id="PIRSR006337-1"/>
    </source>
</evidence>
<dbReference type="PANTHER" id="PTHR43651:SF11">
    <property type="entry name" value="MALTO-OLIGOSYLTREHALOSE TREHALOHYDROLASE"/>
    <property type="match status" value="1"/>
</dbReference>
<comment type="similarity">
    <text evidence="3 14">Belongs to the glycosyl hydrolase 13 family.</text>
</comment>
<keyword evidence="7 14" id="KW-0378">Hydrolase</keyword>
<comment type="pathway">
    <text evidence="2 14">Glycan biosynthesis; trehalose biosynthesis.</text>
</comment>
<dbReference type="CDD" id="cd11325">
    <property type="entry name" value="AmyAc_GTHase"/>
    <property type="match status" value="1"/>
</dbReference>
<evidence type="ECO:0000256" key="2">
    <source>
        <dbReference type="ARBA" id="ARBA00005199"/>
    </source>
</evidence>
<keyword evidence="6" id="KW-0963">Cytoplasm</keyword>
<dbReference type="Gene3D" id="1.10.10.760">
    <property type="entry name" value="E-set domains of sugar-utilizing enzymes"/>
    <property type="match status" value="1"/>
</dbReference>
<proteinExistence type="inferred from homology"/>
<dbReference type="EMBL" id="RBIL01000001">
    <property type="protein sequence ID" value="RKQ93162.1"/>
    <property type="molecule type" value="Genomic_DNA"/>
</dbReference>
<keyword evidence="8" id="KW-0119">Carbohydrate metabolism</keyword>
<evidence type="ECO:0000256" key="10">
    <source>
        <dbReference type="ARBA" id="ARBA00032057"/>
    </source>
</evidence>
<accession>A0A660LDQ2</accession>
<comment type="catalytic activity">
    <reaction evidence="12 14">
        <text>hydrolysis of (1-&gt;4)-alpha-D-glucosidic linkage in 4-alpha-D-[(1-&gt;4)-alpha-D-glucanosyl]n trehalose to yield trehalose and (1-&gt;4)-alpha-D-glucan.</text>
        <dbReference type="EC" id="3.2.1.141"/>
    </reaction>
</comment>
<evidence type="ECO:0000256" key="11">
    <source>
        <dbReference type="ARBA" id="ARBA00033284"/>
    </source>
</evidence>
<dbReference type="InterPro" id="IPR012768">
    <property type="entry name" value="Trehalose_TreZ"/>
</dbReference>
<dbReference type="UniPathway" id="UPA00299"/>
<evidence type="ECO:0000256" key="12">
    <source>
        <dbReference type="ARBA" id="ARBA00034013"/>
    </source>
</evidence>
<evidence type="ECO:0000313" key="19">
    <source>
        <dbReference type="EMBL" id="RKQ93162.1"/>
    </source>
</evidence>
<feature type="active site" description="Nucleophile" evidence="15">
    <location>
        <position position="263"/>
    </location>
</feature>
<evidence type="ECO:0000256" key="9">
    <source>
        <dbReference type="ARBA" id="ARBA00023295"/>
    </source>
</evidence>
<dbReference type="RefSeq" id="WP_121251029.1">
    <property type="nucleotide sequence ID" value="NZ_RBIL01000001.1"/>
</dbReference>
<dbReference type="Gene3D" id="2.60.40.10">
    <property type="entry name" value="Immunoglobulins"/>
    <property type="match status" value="1"/>
</dbReference>
<dbReference type="CDD" id="cd02853">
    <property type="entry name" value="E_set_MTHase_like_N"/>
    <property type="match status" value="1"/>
</dbReference>
<dbReference type="Proteomes" id="UP000278962">
    <property type="component" value="Unassembled WGS sequence"/>
</dbReference>
<dbReference type="InterPro" id="IPR017853">
    <property type="entry name" value="GH"/>
</dbReference>
<feature type="binding site" evidence="16">
    <location>
        <begin position="261"/>
        <end position="266"/>
    </location>
    <ligand>
        <name>substrate</name>
    </ligand>
</feature>
<evidence type="ECO:0000256" key="1">
    <source>
        <dbReference type="ARBA" id="ARBA00004496"/>
    </source>
</evidence>
<evidence type="ECO:0000256" key="16">
    <source>
        <dbReference type="PIRSR" id="PIRSR006337-2"/>
    </source>
</evidence>
<dbReference type="OrthoDB" id="9800174at2"/>
<evidence type="ECO:0000256" key="7">
    <source>
        <dbReference type="ARBA" id="ARBA00022801"/>
    </source>
</evidence>
<reference evidence="19 20" key="1">
    <citation type="submission" date="2018-10" db="EMBL/GenBank/DDBJ databases">
        <title>Genomic Encyclopedia of Archaeal and Bacterial Type Strains, Phase II (KMG-II): from individual species to whole genera.</title>
        <authorList>
            <person name="Goeker M."/>
        </authorList>
    </citation>
    <scope>NUCLEOTIDE SEQUENCE [LARGE SCALE GENOMIC DNA]</scope>
    <source>
        <strain evidence="19 20">DSM 14954</strain>
    </source>
</reference>
<evidence type="ECO:0000313" key="20">
    <source>
        <dbReference type="Proteomes" id="UP000278962"/>
    </source>
</evidence>
<sequence length="575" mass="63751">MSTDYPFLRRLGATPLRNGRTQFRVWAPTPGEVRLRTGGADHALDLVGHGIYETELDVPAGTDYQYLIDGDALPDPCSRWQPEGLRGPSRVFDAHAFEWTDNAFRTPGLHDAVIYELHVGTFSPEGTFDGAIGHLQELADLGVTVLEMMPVAEFPGARGWSYDGVYLSAAQSSYGGPEALQRLVDAAHALGLAVILDVVYNHIGASGDKAMLAFGPYFTHKHETPWGASINVDGEDSDAVREWVCQSAEQWIRDFHFDGLRLDAIHAIVDSSPEHLVAEVARRVHAINPGALVVAESGMNDPKVMRAPELGGWGCDAAWADDFHHALRVLLTGETQGWYEEFDSMECLAKAFRRPHVHDGNYSTFRKRRFGAPAFDVAPERFVVFSADHDQVGNRALGDRLPVQARPLAAFCTLLSPFTPMLFQGEEYGERAPFQFFTDHIDPEIADATREGRRREFASFAAFAGEEVPDPQDIATFERSKLTREGEPDGLRELHRALLHVRRELPAGDVDDVTFDERAGWIAVRRGDYTLLANFARNATHIPREHTEEIVLSTHEPTLEPGYVVLPPLSGALVR</sequence>
<evidence type="ECO:0000256" key="5">
    <source>
        <dbReference type="ARBA" id="ARBA00015938"/>
    </source>
</evidence>
<organism evidence="19 20">
    <name type="scientific">Solirubrobacter pauli</name>
    <dbReference type="NCBI Taxonomy" id="166793"/>
    <lineage>
        <taxon>Bacteria</taxon>
        <taxon>Bacillati</taxon>
        <taxon>Actinomycetota</taxon>
        <taxon>Thermoleophilia</taxon>
        <taxon>Solirubrobacterales</taxon>
        <taxon>Solirubrobacteraceae</taxon>
        <taxon>Solirubrobacter</taxon>
    </lineage>
</organism>
<dbReference type="NCBIfam" id="TIGR02402">
    <property type="entry name" value="trehalose_TreZ"/>
    <property type="match status" value="1"/>
</dbReference>
<evidence type="ECO:0000256" key="4">
    <source>
        <dbReference type="ARBA" id="ARBA00012268"/>
    </source>
</evidence>
<keyword evidence="20" id="KW-1185">Reference proteome</keyword>
<dbReference type="GO" id="GO:0005737">
    <property type="term" value="C:cytoplasm"/>
    <property type="evidence" value="ECO:0007669"/>
    <property type="project" value="UniProtKB-SubCell"/>
</dbReference>
<feature type="site" description="Transition state stabilizer" evidence="17">
    <location>
        <position position="390"/>
    </location>
</feature>
<evidence type="ECO:0000256" key="13">
    <source>
        <dbReference type="NCBIfam" id="TIGR02402"/>
    </source>
</evidence>
<dbReference type="Pfam" id="PF00128">
    <property type="entry name" value="Alpha-amylase"/>
    <property type="match status" value="1"/>
</dbReference>
<dbReference type="PANTHER" id="PTHR43651">
    <property type="entry name" value="1,4-ALPHA-GLUCAN-BRANCHING ENZYME"/>
    <property type="match status" value="1"/>
</dbReference>
<dbReference type="InterPro" id="IPR044901">
    <property type="entry name" value="Trehalose_TreZ_E-set_sf"/>
</dbReference>
<dbReference type="SUPFAM" id="SSF51445">
    <property type="entry name" value="(Trans)glycosidases"/>
    <property type="match status" value="1"/>
</dbReference>
<keyword evidence="9 14" id="KW-0326">Glycosidase</keyword>
<evidence type="ECO:0000256" key="14">
    <source>
        <dbReference type="PIRNR" id="PIRNR006337"/>
    </source>
</evidence>
<evidence type="ECO:0000256" key="8">
    <source>
        <dbReference type="ARBA" id="ARBA00023277"/>
    </source>
</evidence>